<evidence type="ECO:0000313" key="6">
    <source>
        <dbReference type="Proteomes" id="UP000243799"/>
    </source>
</evidence>
<keyword evidence="4" id="KW-0804">Transcription</keyword>
<reference evidence="6" key="1">
    <citation type="submission" date="2016-10" db="EMBL/GenBank/DDBJ databases">
        <authorList>
            <person name="Varghese N."/>
            <person name="Submissions S."/>
        </authorList>
    </citation>
    <scope>NUCLEOTIDE SEQUENCE [LARGE SCALE GENOMIC DNA]</scope>
    <source>
        <strain evidence="6">CGMCC 4.3568</strain>
    </source>
</reference>
<dbReference type="InterPro" id="IPR036388">
    <property type="entry name" value="WH-like_DNA-bd_sf"/>
</dbReference>
<evidence type="ECO:0000313" key="5">
    <source>
        <dbReference type="EMBL" id="SFB16188.1"/>
    </source>
</evidence>
<dbReference type="InterPro" id="IPR036390">
    <property type="entry name" value="WH_DNA-bd_sf"/>
</dbReference>
<proteinExistence type="inferred from homology"/>
<evidence type="ECO:0000256" key="1">
    <source>
        <dbReference type="ARBA" id="ARBA00011046"/>
    </source>
</evidence>
<dbReference type="Gene3D" id="6.10.140.850">
    <property type="match status" value="1"/>
</dbReference>
<dbReference type="SUPFAM" id="SSF46785">
    <property type="entry name" value="Winged helix' DNA-binding domain"/>
    <property type="match status" value="1"/>
</dbReference>
<dbReference type="STRING" id="490629.SAMN05216266_105298"/>
<accession>A0A1I0YVA7</accession>
<comment type="similarity">
    <text evidence="1">Belongs to the BlaI transcriptional regulatory family.</text>
</comment>
<sequence>MRLGALEASVMDVLWRAAEPLRVRQVLEELNQRRNLAYTTILTVLDNLHRKELVVRELDGRAYAYRAASSREEAAALALREVLDSTGDPESVLLHFARSVSAEESEVLRKALRGRPGRR</sequence>
<keyword evidence="3" id="KW-0238">DNA-binding</keyword>
<dbReference type="Pfam" id="PF03965">
    <property type="entry name" value="Penicillinase_R"/>
    <property type="match status" value="1"/>
</dbReference>
<evidence type="ECO:0000256" key="2">
    <source>
        <dbReference type="ARBA" id="ARBA00023015"/>
    </source>
</evidence>
<dbReference type="EMBL" id="FOKG01000005">
    <property type="protein sequence ID" value="SFB16188.1"/>
    <property type="molecule type" value="Genomic_DNA"/>
</dbReference>
<keyword evidence="6" id="KW-1185">Reference proteome</keyword>
<dbReference type="PIRSF" id="PIRSF019455">
    <property type="entry name" value="CopR_AtkY"/>
    <property type="match status" value="1"/>
</dbReference>
<keyword evidence="2" id="KW-0805">Transcription regulation</keyword>
<name>A0A1I0YVA7_9PSEU</name>
<dbReference type="GO" id="GO:0003677">
    <property type="term" value="F:DNA binding"/>
    <property type="evidence" value="ECO:0007669"/>
    <property type="project" value="UniProtKB-KW"/>
</dbReference>
<dbReference type="Gene3D" id="1.10.10.10">
    <property type="entry name" value="Winged helix-like DNA-binding domain superfamily/Winged helix DNA-binding domain"/>
    <property type="match status" value="1"/>
</dbReference>
<dbReference type="InterPro" id="IPR005650">
    <property type="entry name" value="BlaI_family"/>
</dbReference>
<evidence type="ECO:0000256" key="3">
    <source>
        <dbReference type="ARBA" id="ARBA00023125"/>
    </source>
</evidence>
<dbReference type="GO" id="GO:0045892">
    <property type="term" value="P:negative regulation of DNA-templated transcription"/>
    <property type="evidence" value="ECO:0007669"/>
    <property type="project" value="InterPro"/>
</dbReference>
<dbReference type="Proteomes" id="UP000243799">
    <property type="component" value="Unassembled WGS sequence"/>
</dbReference>
<gene>
    <name evidence="5" type="ORF">SAMN05216266_105298</name>
</gene>
<organism evidence="5 6">
    <name type="scientific">Amycolatopsis marina</name>
    <dbReference type="NCBI Taxonomy" id="490629"/>
    <lineage>
        <taxon>Bacteria</taxon>
        <taxon>Bacillati</taxon>
        <taxon>Actinomycetota</taxon>
        <taxon>Actinomycetes</taxon>
        <taxon>Pseudonocardiales</taxon>
        <taxon>Pseudonocardiaceae</taxon>
        <taxon>Amycolatopsis</taxon>
    </lineage>
</organism>
<dbReference type="AlphaFoldDB" id="A0A1I0YVA7"/>
<protein>
    <submittedName>
        <fullName evidence="5">Predicted transcriptional regulator</fullName>
    </submittedName>
</protein>
<evidence type="ECO:0000256" key="4">
    <source>
        <dbReference type="ARBA" id="ARBA00023163"/>
    </source>
</evidence>